<evidence type="ECO:0000313" key="2">
    <source>
        <dbReference type="Proteomes" id="UP000789405"/>
    </source>
</evidence>
<proteinExistence type="predicted"/>
<feature type="non-terminal residue" evidence="1">
    <location>
        <position position="1"/>
    </location>
</feature>
<organism evidence="1 2">
    <name type="scientific">Dentiscutata erythropus</name>
    <dbReference type="NCBI Taxonomy" id="1348616"/>
    <lineage>
        <taxon>Eukaryota</taxon>
        <taxon>Fungi</taxon>
        <taxon>Fungi incertae sedis</taxon>
        <taxon>Mucoromycota</taxon>
        <taxon>Glomeromycotina</taxon>
        <taxon>Glomeromycetes</taxon>
        <taxon>Diversisporales</taxon>
        <taxon>Gigasporaceae</taxon>
        <taxon>Dentiscutata</taxon>
    </lineage>
</organism>
<accession>A0A9N9EHX1</accession>
<evidence type="ECO:0000313" key="1">
    <source>
        <dbReference type="EMBL" id="CAG8675575.1"/>
    </source>
</evidence>
<keyword evidence="2" id="KW-1185">Reference proteome</keyword>
<dbReference type="OrthoDB" id="2392981at2759"/>
<dbReference type="AlphaFoldDB" id="A0A9N9EHX1"/>
<comment type="caution">
    <text evidence="1">The sequence shown here is derived from an EMBL/GenBank/DDBJ whole genome shotgun (WGS) entry which is preliminary data.</text>
</comment>
<dbReference type="EMBL" id="CAJVPY010007126">
    <property type="protein sequence ID" value="CAG8675575.1"/>
    <property type="molecule type" value="Genomic_DNA"/>
</dbReference>
<reference evidence="1" key="1">
    <citation type="submission" date="2021-06" db="EMBL/GenBank/DDBJ databases">
        <authorList>
            <person name="Kallberg Y."/>
            <person name="Tangrot J."/>
            <person name="Rosling A."/>
        </authorList>
    </citation>
    <scope>NUCLEOTIDE SEQUENCE</scope>
    <source>
        <strain evidence="1">MA453B</strain>
    </source>
</reference>
<gene>
    <name evidence="1" type="ORF">DERYTH_LOCUS11492</name>
</gene>
<dbReference type="Proteomes" id="UP000789405">
    <property type="component" value="Unassembled WGS sequence"/>
</dbReference>
<protein>
    <submittedName>
        <fullName evidence="1">14566_t:CDS:1</fullName>
    </submittedName>
</protein>
<name>A0A9N9EHX1_9GLOM</name>
<sequence length="144" mass="15272">LFAIFLTVNAVSFQLNKRATTFNHCKGIPDSELLTVTINPDPLASNQSAQYNVSGTLTKYNITASQTFLGIFLQKGPYLISDGYNQAFDKSYNAGIAFTIFASNVSVPTLPDSYSIFVLVGVPASANSANSAIYGCAQALVGSV</sequence>